<dbReference type="PROSITE" id="PS51145">
    <property type="entry name" value="ZU5"/>
    <property type="match status" value="1"/>
</dbReference>
<dbReference type="InterPro" id="IPR011029">
    <property type="entry name" value="DEATH-like_dom_sf"/>
</dbReference>
<evidence type="ECO:0000259" key="1">
    <source>
        <dbReference type="PROSITE" id="PS51145"/>
    </source>
</evidence>
<dbReference type="InterPro" id="IPR000906">
    <property type="entry name" value="ZU5_dom"/>
</dbReference>
<dbReference type="EnsemblMetazoa" id="XM_011676166">
    <property type="protein sequence ID" value="XP_011674468"/>
    <property type="gene ID" value="LOC105443225"/>
</dbReference>
<feature type="domain" description="ZU5" evidence="1">
    <location>
        <begin position="145"/>
        <end position="280"/>
    </location>
</feature>
<dbReference type="PANTHER" id="PTHR12582">
    <property type="entry name" value="NETRIN RECEPTOR UNC5"/>
    <property type="match status" value="1"/>
</dbReference>
<dbReference type="GO" id="GO:0005042">
    <property type="term" value="F:netrin receptor activity"/>
    <property type="evidence" value="ECO:0007669"/>
    <property type="project" value="InterPro"/>
</dbReference>
<dbReference type="RefSeq" id="XP_011674468.1">
    <property type="nucleotide sequence ID" value="XM_011676166.2"/>
</dbReference>
<reference evidence="3" key="1">
    <citation type="submission" date="2015-02" db="EMBL/GenBank/DDBJ databases">
        <title>Genome sequencing for Strongylocentrotus purpuratus.</title>
        <authorList>
            <person name="Murali S."/>
            <person name="Liu Y."/>
            <person name="Vee V."/>
            <person name="English A."/>
            <person name="Wang M."/>
            <person name="Skinner E."/>
            <person name="Han Y."/>
            <person name="Muzny D.M."/>
            <person name="Worley K.C."/>
            <person name="Gibbs R.A."/>
        </authorList>
    </citation>
    <scope>NUCLEOTIDE SEQUENCE</scope>
</reference>
<dbReference type="OrthoDB" id="5973910at2759"/>
<organism evidence="2 3">
    <name type="scientific">Strongylocentrotus purpuratus</name>
    <name type="common">Purple sea urchin</name>
    <dbReference type="NCBI Taxonomy" id="7668"/>
    <lineage>
        <taxon>Eukaryota</taxon>
        <taxon>Metazoa</taxon>
        <taxon>Echinodermata</taxon>
        <taxon>Eleutherozoa</taxon>
        <taxon>Echinozoa</taxon>
        <taxon>Echinoidea</taxon>
        <taxon>Euechinoidea</taxon>
        <taxon>Echinacea</taxon>
        <taxon>Camarodonta</taxon>
        <taxon>Echinidea</taxon>
        <taxon>Strongylocentrotidae</taxon>
        <taxon>Strongylocentrotus</taxon>
    </lineage>
</organism>
<accession>A0A7M7HMY4</accession>
<dbReference type="CDD" id="cd01670">
    <property type="entry name" value="Death"/>
    <property type="match status" value="1"/>
</dbReference>
<dbReference type="KEGG" id="spu:105443225"/>
<evidence type="ECO:0000313" key="2">
    <source>
        <dbReference type="EnsemblMetazoa" id="XP_011674468"/>
    </source>
</evidence>
<name>A0A7M7HMY4_STRPU</name>
<protein>
    <recommendedName>
        <fullName evidence="1">ZU5 domain-containing protein</fullName>
    </recommendedName>
</protein>
<dbReference type="Gene3D" id="2.60.220.30">
    <property type="match status" value="1"/>
</dbReference>
<dbReference type="GO" id="GO:0016020">
    <property type="term" value="C:membrane"/>
    <property type="evidence" value="ECO:0007669"/>
    <property type="project" value="InterPro"/>
</dbReference>
<sequence length="495" mass="55351">MVGFIDLPSSSVLHKIAQQLVDSWWNGLKEVEKEDKFAKLLSEFHISDVKTGREGISKAIGSRKDLVDLCHRLNVKPSGVLQIMSKCVTFPPDMIGRSTLNMLKEWVHQGGTRARLLEVAQAFRFNEAAVKIAEAMKCQPSYMPFISHGIIDHKGGELTIDELGIAVSIPEGAIPKGMRSVVTIRVPTYDTPRLPVRKGEVVITPVIEGSLTQELLKPATVVLPHCTNQHELKDDSSVILYTQTGPGTFGRRILTPSQIFKGKIKFSTRHLQVWALSSTDLHGLQLRCVVFQPLFMTPTEKPTLRAYILHPYKNYIEIPIKSIIDGKCSPLNFELQFSPEEKGKKTGHIDILQGSATRAERGFNISIEDEPDYAVDQTDSKGRLQYVSNNLLESLAGVIHTPKDLKSLGYQLGFSSSSMEKYNDPVDVSFDSVSRSGFGEMLRDWRRQVRPSEQVDELHLALQNAGLGHTAEVILPDLSSRKRFAQVREVWESKK</sequence>
<dbReference type="AlphaFoldDB" id="A0A7M7HMY4"/>
<dbReference type="SMART" id="SM00218">
    <property type="entry name" value="ZU5"/>
    <property type="match status" value="1"/>
</dbReference>
<dbReference type="Gene3D" id="1.10.533.10">
    <property type="entry name" value="Death Domain, Fas"/>
    <property type="match status" value="1"/>
</dbReference>
<dbReference type="GeneID" id="105443225"/>
<keyword evidence="3" id="KW-1185">Reference proteome</keyword>
<dbReference type="InParanoid" id="A0A7M7HMY4"/>
<proteinExistence type="predicted"/>
<dbReference type="InterPro" id="IPR037936">
    <property type="entry name" value="UNC5A-D"/>
</dbReference>
<dbReference type="PANTHER" id="PTHR12582:SF41">
    <property type="entry name" value="UNC5C-LIKE PROTEIN"/>
    <property type="match status" value="1"/>
</dbReference>
<reference evidence="2" key="2">
    <citation type="submission" date="2021-01" db="UniProtKB">
        <authorList>
            <consortium name="EnsemblMetazoa"/>
        </authorList>
    </citation>
    <scope>IDENTIFICATION</scope>
</reference>
<dbReference type="Proteomes" id="UP000007110">
    <property type="component" value="Unassembled WGS sequence"/>
</dbReference>
<dbReference type="Pfam" id="PF00791">
    <property type="entry name" value="ZU5"/>
    <property type="match status" value="1"/>
</dbReference>
<evidence type="ECO:0000313" key="3">
    <source>
        <dbReference type="Proteomes" id="UP000007110"/>
    </source>
</evidence>